<dbReference type="AlphaFoldDB" id="A0A2H1EHY5"/>
<dbReference type="OrthoDB" id="377606at2157"/>
<protein>
    <submittedName>
        <fullName evidence="1">Uncharacterized protein</fullName>
    </submittedName>
</protein>
<dbReference type="RefSeq" id="WP_101010399.1">
    <property type="nucleotide sequence ID" value="NZ_FRFC01000004.1"/>
</dbReference>
<dbReference type="Proteomes" id="UP000232412">
    <property type="component" value="Unassembled WGS sequence"/>
</dbReference>
<dbReference type="EMBL" id="FRFC01000004">
    <property type="protein sequence ID" value="SHO46550.1"/>
    <property type="molecule type" value="Genomic_DNA"/>
</dbReference>
<keyword evidence="2" id="KW-1185">Reference proteome</keyword>
<reference evidence="2" key="1">
    <citation type="submission" date="2016-12" db="EMBL/GenBank/DDBJ databases">
        <authorList>
            <person name="Herbold C."/>
        </authorList>
    </citation>
    <scope>NUCLEOTIDE SEQUENCE [LARGE SCALE GENOMIC DNA]</scope>
</reference>
<proteinExistence type="predicted"/>
<name>A0A2H1EHY5_9ARCH</name>
<gene>
    <name evidence="1" type="ORF">NSIN_30179</name>
</gene>
<evidence type="ECO:0000313" key="2">
    <source>
        <dbReference type="Proteomes" id="UP000232412"/>
    </source>
</evidence>
<evidence type="ECO:0000313" key="1">
    <source>
        <dbReference type="EMBL" id="SHO46550.1"/>
    </source>
</evidence>
<sequence>MLTKENNKTIPYSFRIDNEVYLELESEARKKSVSINSLLNQVTKDYFFKKNFEKLACIPVPLDILRNVFDSADENILAKKADKLGSNHAIEYVQSLYHDMTKATAIKFLDVWFGRFFKFEHEIHGSTHSYSVQHDINEKYSVFMKEFVKSFCETILRVPVKIQATQRMITFSFSS</sequence>
<accession>A0A2H1EHY5</accession>
<organism evidence="1 2">
    <name type="scientific">Nitrosotalea sinensis</name>
    <dbReference type="NCBI Taxonomy" id="1499975"/>
    <lineage>
        <taxon>Archaea</taxon>
        <taxon>Nitrososphaerota</taxon>
        <taxon>Nitrososphaeria</taxon>
        <taxon>Nitrosotaleales</taxon>
        <taxon>Nitrosotaleaceae</taxon>
        <taxon>Nitrosotalea</taxon>
    </lineage>
</organism>